<dbReference type="Pfam" id="PF18052">
    <property type="entry name" value="Rx_N"/>
    <property type="match status" value="1"/>
</dbReference>
<proteinExistence type="predicted"/>
<dbReference type="OrthoDB" id="1743675at2759"/>
<evidence type="ECO:0000313" key="5">
    <source>
        <dbReference type="EMBL" id="GFY92216.1"/>
    </source>
</evidence>
<evidence type="ECO:0000256" key="1">
    <source>
        <dbReference type="ARBA" id="ARBA00022737"/>
    </source>
</evidence>
<organism evidence="5 6">
    <name type="scientific">Actinidia rufa</name>
    <dbReference type="NCBI Taxonomy" id="165716"/>
    <lineage>
        <taxon>Eukaryota</taxon>
        <taxon>Viridiplantae</taxon>
        <taxon>Streptophyta</taxon>
        <taxon>Embryophyta</taxon>
        <taxon>Tracheophyta</taxon>
        <taxon>Spermatophyta</taxon>
        <taxon>Magnoliopsida</taxon>
        <taxon>eudicotyledons</taxon>
        <taxon>Gunneridae</taxon>
        <taxon>Pentapetalae</taxon>
        <taxon>asterids</taxon>
        <taxon>Ericales</taxon>
        <taxon>Actinidiaceae</taxon>
        <taxon>Actinidia</taxon>
    </lineage>
</organism>
<dbReference type="Gene3D" id="1.20.5.4130">
    <property type="match status" value="1"/>
</dbReference>
<reference evidence="5 6" key="1">
    <citation type="submission" date="2019-07" db="EMBL/GenBank/DDBJ databases">
        <title>De Novo Assembly of kiwifruit Actinidia rufa.</title>
        <authorList>
            <person name="Sugita-Konishi S."/>
            <person name="Sato K."/>
            <person name="Mori E."/>
            <person name="Abe Y."/>
            <person name="Kisaki G."/>
            <person name="Hamano K."/>
            <person name="Suezawa K."/>
            <person name="Otani M."/>
            <person name="Fukuda T."/>
            <person name="Manabe T."/>
            <person name="Gomi K."/>
            <person name="Tabuchi M."/>
            <person name="Akimitsu K."/>
            <person name="Kataoka I."/>
        </authorList>
    </citation>
    <scope>NUCLEOTIDE SEQUENCE [LARGE SCALE GENOMIC DNA]</scope>
    <source>
        <strain evidence="6">cv. Fuchu</strain>
    </source>
</reference>
<evidence type="ECO:0000313" key="6">
    <source>
        <dbReference type="Proteomes" id="UP000585474"/>
    </source>
</evidence>
<feature type="domain" description="Disease resistance N-terminal" evidence="4">
    <location>
        <begin position="10"/>
        <end position="104"/>
    </location>
</feature>
<protein>
    <submittedName>
        <fullName evidence="5">NB-ARC domain-containing disease resistance protein</fullName>
    </submittedName>
</protein>
<sequence>MAEALVGGAFLSATLQVLFDRLASRGVLNLFRGPKPNDGDKLLRKLKLKLMELDLVLDDAEKKQFTHQSVKNWLEELKDAVYHAEDLLDKIATEALRLKVESQCQSGPNQVRAPISTSCSVLDAELVSKIEKVVDRLDYFTKQKDVLGLKQVASQKWSYRRPINFCSG</sequence>
<comment type="caution">
    <text evidence="5">The sequence shown here is derived from an EMBL/GenBank/DDBJ whole genome shotgun (WGS) entry which is preliminary data.</text>
</comment>
<accession>A0A7J0F169</accession>
<keyword evidence="6" id="KW-1185">Reference proteome</keyword>
<keyword evidence="3" id="KW-0611">Plant defense</keyword>
<evidence type="ECO:0000259" key="4">
    <source>
        <dbReference type="Pfam" id="PF18052"/>
    </source>
</evidence>
<evidence type="ECO:0000256" key="2">
    <source>
        <dbReference type="ARBA" id="ARBA00022741"/>
    </source>
</evidence>
<dbReference type="InterPro" id="IPR041118">
    <property type="entry name" value="Rx_N"/>
</dbReference>
<gene>
    <name evidence="5" type="ORF">Acr_08g0006120</name>
</gene>
<evidence type="ECO:0000256" key="3">
    <source>
        <dbReference type="ARBA" id="ARBA00022821"/>
    </source>
</evidence>
<name>A0A7J0F169_9ERIC</name>
<dbReference type="EMBL" id="BJWL01000008">
    <property type="protein sequence ID" value="GFY92216.1"/>
    <property type="molecule type" value="Genomic_DNA"/>
</dbReference>
<dbReference type="Proteomes" id="UP000585474">
    <property type="component" value="Unassembled WGS sequence"/>
</dbReference>
<keyword evidence="2" id="KW-0547">Nucleotide-binding</keyword>
<dbReference type="GO" id="GO:0000166">
    <property type="term" value="F:nucleotide binding"/>
    <property type="evidence" value="ECO:0007669"/>
    <property type="project" value="UniProtKB-KW"/>
</dbReference>
<dbReference type="AlphaFoldDB" id="A0A7J0F169"/>
<keyword evidence="1" id="KW-0677">Repeat</keyword>
<dbReference type="GO" id="GO:0006952">
    <property type="term" value="P:defense response"/>
    <property type="evidence" value="ECO:0007669"/>
    <property type="project" value="UniProtKB-KW"/>
</dbReference>